<dbReference type="CDD" id="cd04333">
    <property type="entry name" value="ProX_deacylase"/>
    <property type="match status" value="1"/>
</dbReference>
<gene>
    <name evidence="3" type="ORF">PQR62_06175</name>
</gene>
<dbReference type="PANTHER" id="PTHR30411">
    <property type="entry name" value="CYTOPLASMIC PROTEIN"/>
    <property type="match status" value="1"/>
</dbReference>
<dbReference type="RefSeq" id="WP_408155877.1">
    <property type="nucleotide sequence ID" value="NZ_JAQQFM010000003.1"/>
</dbReference>
<evidence type="ECO:0000256" key="1">
    <source>
        <dbReference type="SAM" id="MobiDB-lite"/>
    </source>
</evidence>
<accession>A0ABW9A4N5</accession>
<name>A0ABW9A4N5_9BURK</name>
<feature type="region of interest" description="Disordered" evidence="1">
    <location>
        <begin position="1"/>
        <end position="20"/>
    </location>
</feature>
<dbReference type="InterPro" id="IPR036754">
    <property type="entry name" value="YbaK/aa-tRNA-synt-asso_dom_sf"/>
</dbReference>
<dbReference type="EMBL" id="JAQQFM010000003">
    <property type="protein sequence ID" value="MFL9923838.1"/>
    <property type="molecule type" value="Genomic_DNA"/>
</dbReference>
<feature type="domain" description="YbaK/aminoacyl-tRNA synthetase-associated" evidence="2">
    <location>
        <begin position="48"/>
        <end position="163"/>
    </location>
</feature>
<dbReference type="Gene3D" id="3.90.960.10">
    <property type="entry name" value="YbaK/aminoacyl-tRNA synthetase-associated domain"/>
    <property type="match status" value="1"/>
</dbReference>
<protein>
    <submittedName>
        <fullName evidence="3">YbaK/EbsC family protein</fullName>
    </submittedName>
</protein>
<dbReference type="SUPFAM" id="SSF55826">
    <property type="entry name" value="YbaK/ProRS associated domain"/>
    <property type="match status" value="1"/>
</dbReference>
<dbReference type="Pfam" id="PF04073">
    <property type="entry name" value="tRNA_edit"/>
    <property type="match status" value="1"/>
</dbReference>
<comment type="caution">
    <text evidence="3">The sequence shown here is derived from an EMBL/GenBank/DDBJ whole genome shotgun (WGS) entry which is preliminary data.</text>
</comment>
<dbReference type="PANTHER" id="PTHR30411:SF1">
    <property type="entry name" value="CYTOPLASMIC PROTEIN"/>
    <property type="match status" value="1"/>
</dbReference>
<evidence type="ECO:0000259" key="2">
    <source>
        <dbReference type="Pfam" id="PF04073"/>
    </source>
</evidence>
<dbReference type="InterPro" id="IPR007214">
    <property type="entry name" value="YbaK/aa-tRNA-synth-assoc-dom"/>
</dbReference>
<keyword evidence="4" id="KW-1185">Reference proteome</keyword>
<reference evidence="3 4" key="1">
    <citation type="journal article" date="2024" name="Chem. Sci.">
        <title>Discovery of megapolipeptins by genome mining of a Burkholderiales bacteria collection.</title>
        <authorList>
            <person name="Paulo B.S."/>
            <person name="Recchia M.J.J."/>
            <person name="Lee S."/>
            <person name="Fergusson C.H."/>
            <person name="Romanowski S.B."/>
            <person name="Hernandez A."/>
            <person name="Krull N."/>
            <person name="Liu D.Y."/>
            <person name="Cavanagh H."/>
            <person name="Bos A."/>
            <person name="Gray C.A."/>
            <person name="Murphy B.T."/>
            <person name="Linington R.G."/>
            <person name="Eustaquio A.S."/>
        </authorList>
    </citation>
    <scope>NUCLEOTIDE SEQUENCE [LARGE SCALE GENOMIC DNA]</scope>
    <source>
        <strain evidence="3 4">RL21-008-BIB-A</strain>
    </source>
</reference>
<feature type="compositionally biased region" description="Polar residues" evidence="1">
    <location>
        <begin position="1"/>
        <end position="15"/>
    </location>
</feature>
<organism evidence="3 4">
    <name type="scientific">Herbaspirillum lusitanum</name>
    <dbReference type="NCBI Taxonomy" id="213312"/>
    <lineage>
        <taxon>Bacteria</taxon>
        <taxon>Pseudomonadati</taxon>
        <taxon>Pseudomonadota</taxon>
        <taxon>Betaproteobacteria</taxon>
        <taxon>Burkholderiales</taxon>
        <taxon>Oxalobacteraceae</taxon>
        <taxon>Herbaspirillum</taxon>
    </lineage>
</organism>
<sequence>MSSMSPNSQTATSEDTPAALPSSAQRVADLLAEMGHDRPVVMLPATGRSAAEAAAGLGCSVAEIAKSIIFRRLSDDAPVLVMASGSNRVDEAKVTAQVGALGKADAKFVREKTGYAIGGVCPVGHIVKPVMLLDQDLFLHESVWAAAGHPHALFNLTAQQLQDMTGAAVADIRQDQPPVAV</sequence>
<proteinExistence type="predicted"/>
<evidence type="ECO:0000313" key="3">
    <source>
        <dbReference type="EMBL" id="MFL9923838.1"/>
    </source>
</evidence>
<dbReference type="Proteomes" id="UP001629246">
    <property type="component" value="Unassembled WGS sequence"/>
</dbReference>
<evidence type="ECO:0000313" key="4">
    <source>
        <dbReference type="Proteomes" id="UP001629246"/>
    </source>
</evidence>